<dbReference type="SUPFAM" id="SSF101967">
    <property type="entry name" value="Adhesin YadA, collagen-binding domain"/>
    <property type="match status" value="9"/>
</dbReference>
<feature type="domain" description="Trimeric autotransporter adhesin YadA-like C-terminal membrane anchor" evidence="12">
    <location>
        <begin position="2718"/>
        <end position="2778"/>
    </location>
</feature>
<feature type="domain" description="Trimeric autotransporter adhesin YadA-like head" evidence="13">
    <location>
        <begin position="303"/>
        <end position="329"/>
    </location>
</feature>
<accession>A0ABY2DAK9</accession>
<evidence type="ECO:0000256" key="5">
    <source>
        <dbReference type="ARBA" id="ARBA00022452"/>
    </source>
</evidence>
<reference evidence="16 17" key="1">
    <citation type="submission" date="2019-03" db="EMBL/GenBank/DDBJ databases">
        <title>Halomonas marinisediminis sp. nov., a moderately halophilic bacterium isolated from the Bohai Gulf.</title>
        <authorList>
            <person name="Ji X."/>
        </authorList>
    </citation>
    <scope>NUCLEOTIDE SEQUENCE [LARGE SCALE GENOMIC DNA]</scope>
    <source>
        <strain evidence="16 17">204</strain>
    </source>
</reference>
<comment type="caution">
    <text evidence="16">The sequence shown here is derived from an EMBL/GenBank/DDBJ whole genome shotgun (WGS) entry which is preliminary data.</text>
</comment>
<feature type="domain" description="ESPR" evidence="15">
    <location>
        <begin position="1"/>
        <end position="43"/>
    </location>
</feature>
<proteinExistence type="inferred from homology"/>
<comment type="similarity">
    <text evidence="3">Belongs to the autotransporter-2 (AT-2) (TC 1.B.40) family.</text>
</comment>
<dbReference type="Gene3D" id="3.30.1300.30">
    <property type="entry name" value="GSPII I/J protein-like"/>
    <property type="match status" value="1"/>
</dbReference>
<dbReference type="InterPro" id="IPR024973">
    <property type="entry name" value="ESPR"/>
</dbReference>
<feature type="domain" description="Trimeric autotransporter adhesin YadA-like stalk" evidence="14">
    <location>
        <begin position="2542"/>
        <end position="2580"/>
    </location>
</feature>
<feature type="domain" description="Trimeric autotransporter adhesin YadA-like head" evidence="13">
    <location>
        <begin position="869"/>
        <end position="895"/>
    </location>
</feature>
<evidence type="ECO:0000313" key="17">
    <source>
        <dbReference type="Proteomes" id="UP000294823"/>
    </source>
</evidence>
<feature type="domain" description="Trimeric autotransporter adhesin YadA-like stalk" evidence="14">
    <location>
        <begin position="611"/>
        <end position="650"/>
    </location>
</feature>
<feature type="domain" description="Trimeric autotransporter adhesin YadA-like stalk" evidence="14">
    <location>
        <begin position="2660"/>
        <end position="2697"/>
    </location>
</feature>
<dbReference type="Pfam" id="PF13018">
    <property type="entry name" value="ESPR"/>
    <property type="match status" value="1"/>
</dbReference>
<dbReference type="Pfam" id="PF03895">
    <property type="entry name" value="YadA_anchor"/>
    <property type="match status" value="1"/>
</dbReference>
<evidence type="ECO:0000256" key="7">
    <source>
        <dbReference type="ARBA" id="ARBA00022729"/>
    </source>
</evidence>
<feature type="domain" description="Trimeric autotransporter adhesin YadA-like stalk" evidence="14">
    <location>
        <begin position="708"/>
        <end position="738"/>
    </location>
</feature>
<feature type="domain" description="Trimeric autotransporter adhesin YadA-like head" evidence="13">
    <location>
        <begin position="1023"/>
        <end position="1048"/>
    </location>
</feature>
<dbReference type="Gene3D" id="2.20.70.140">
    <property type="match status" value="6"/>
</dbReference>
<feature type="domain" description="Trimeric autotransporter adhesin YadA-like head" evidence="13">
    <location>
        <begin position="844"/>
        <end position="864"/>
    </location>
</feature>
<evidence type="ECO:0000313" key="16">
    <source>
        <dbReference type="EMBL" id="TDB04980.1"/>
    </source>
</evidence>
<dbReference type="Gene3D" id="2.150.10.10">
    <property type="entry name" value="Serralysin-like metalloprotease, C-terminal"/>
    <property type="match status" value="6"/>
</dbReference>
<evidence type="ECO:0000259" key="13">
    <source>
        <dbReference type="Pfam" id="PF05658"/>
    </source>
</evidence>
<dbReference type="InterPro" id="IPR005594">
    <property type="entry name" value="YadA_C"/>
</dbReference>
<dbReference type="InterPro" id="IPR045584">
    <property type="entry name" value="Pilin-like"/>
</dbReference>
<feature type="domain" description="Trimeric autotransporter adhesin YadA-like stalk" evidence="14">
    <location>
        <begin position="2296"/>
        <end position="2340"/>
    </location>
</feature>
<dbReference type="SUPFAM" id="SSF54523">
    <property type="entry name" value="Pili subunits"/>
    <property type="match status" value="1"/>
</dbReference>
<dbReference type="InterPro" id="IPR008640">
    <property type="entry name" value="Adhesin_Head_dom"/>
</dbReference>
<evidence type="ECO:0000259" key="15">
    <source>
        <dbReference type="Pfam" id="PF13018"/>
    </source>
</evidence>
<keyword evidence="7" id="KW-0732">Signal</keyword>
<name>A0ABY2DAK9_9GAMM</name>
<evidence type="ECO:0000256" key="10">
    <source>
        <dbReference type="ARBA" id="ARBA00023237"/>
    </source>
</evidence>
<evidence type="ECO:0000259" key="14">
    <source>
        <dbReference type="Pfam" id="PF05662"/>
    </source>
</evidence>
<dbReference type="InterPro" id="IPR008635">
    <property type="entry name" value="Coiled_stalk_dom"/>
</dbReference>
<keyword evidence="10" id="KW-0998">Cell outer membrane</keyword>
<dbReference type="EMBL" id="SLTR01000002">
    <property type="protein sequence ID" value="TDB04980.1"/>
    <property type="molecule type" value="Genomic_DNA"/>
</dbReference>
<evidence type="ECO:0000256" key="3">
    <source>
        <dbReference type="ARBA" id="ARBA00005848"/>
    </source>
</evidence>
<evidence type="ECO:0000256" key="2">
    <source>
        <dbReference type="ARBA" id="ARBA00004442"/>
    </source>
</evidence>
<keyword evidence="8" id="KW-0653">Protein transport</keyword>
<dbReference type="CDD" id="cd12820">
    <property type="entry name" value="LbR_YadA-like"/>
    <property type="match status" value="1"/>
</dbReference>
<dbReference type="InterPro" id="IPR011049">
    <property type="entry name" value="Serralysin-like_metalloprot_C"/>
</dbReference>
<comment type="subcellular location">
    <subcellularLocation>
        <location evidence="2">Cell outer membrane</location>
    </subcellularLocation>
    <subcellularLocation>
        <location evidence="1">Cell surface</location>
    </subcellularLocation>
</comment>
<dbReference type="Pfam" id="PF05658">
    <property type="entry name" value="YadA_head"/>
    <property type="match status" value="9"/>
</dbReference>
<evidence type="ECO:0000256" key="4">
    <source>
        <dbReference type="ARBA" id="ARBA00022448"/>
    </source>
</evidence>
<evidence type="ECO:0000256" key="8">
    <source>
        <dbReference type="ARBA" id="ARBA00022927"/>
    </source>
</evidence>
<evidence type="ECO:0008006" key="18">
    <source>
        <dbReference type="Google" id="ProtNLM"/>
    </source>
</evidence>
<feature type="domain" description="Trimeric autotransporter adhesin YadA-like head" evidence="13">
    <location>
        <begin position="904"/>
        <end position="930"/>
    </location>
</feature>
<feature type="domain" description="Trimeric autotransporter adhesin YadA-like head" evidence="13">
    <location>
        <begin position="380"/>
        <end position="403"/>
    </location>
</feature>
<dbReference type="Proteomes" id="UP000294823">
    <property type="component" value="Unassembled WGS sequence"/>
</dbReference>
<keyword evidence="5" id="KW-1134">Transmembrane beta strand</keyword>
<dbReference type="Gene3D" id="1.20.5.170">
    <property type="match status" value="1"/>
</dbReference>
<evidence type="ECO:0000259" key="12">
    <source>
        <dbReference type="Pfam" id="PF03895"/>
    </source>
</evidence>
<dbReference type="Gene3D" id="6.20.50.100">
    <property type="match status" value="7"/>
</dbReference>
<feature type="domain" description="Trimeric autotransporter adhesin YadA-like stalk" evidence="14">
    <location>
        <begin position="1873"/>
        <end position="1896"/>
    </location>
</feature>
<sequence length="2778" mass="270605">MNKVFRIIWNSTLGRLVVASEAAHSRGKSSGQRLQVAPTAAMKASPAGALRSLVVAIGLAAVIPAATAQQSPTYTNLTVTDELTVSGDAILSALQVNGDATFDGTLTVGGVNVASAISTNTSDIGTNASAISTNTSDIGTNASAISTNTSDIGTNASAISANASDISSNSSGISALDSRITAASAGWDISAEGGTAANVAPGGSVDFSGVSNIEVELSGTDLAFGLSDDVEVASSLGVTGGPSITTGGIDGGGKAITNVAAGNLTATSNDVVIGSQIYDLFIEEGAGGVRYFRALSAQPDSQALGAESIAIGPNTVAEGARSLAAGDGAATTLPAEGAIALGQGASAGGDPLGGAGAVAVGRDSVAGANSALALGDAAQAVGGNATAVGAGAAASGGNSIALGDADAVGSNAFAAGSGAYAGSPGGIALGSGAGVGTNGSAAGDKTHHIAIGTGAGRNVDGNQTTAIGFSAGADITGDHNVSVGSHAGQNLQGDFNVAIGHEANRNGGEVERATAIGGQTGAERNGVSVGYGASSLESGVALGANTSAHNLGVALGRNAMAEGGSVAIGSGSAARSTDATGAGYLTGSDFTDGTVVSVGNTNPAGVRTTRRIVNVADGSQAYDAVNVRQLEGAQESVANLVGGNVTLGANGAFKGYVVELQDSSGTSHQYATVAEAINAVSSGSINVLPGNAVTYNATTGSGPGTVTVSDGELDSHAVNVGQLNRAVAENGVKYFSVNSTEPANRDNAEASGTDAIAIGPATSADGASSLAAGHLAHAVGGESVALGYRVEALGNDSTAIGSDSDAYGNGGVAIGLLAKSQGENSIVMGTRAQADPKSTDATVDNAVVIGTDAEATADNGIAVGESALASELRAVAQGNDAHATADDAMAFGSNSRARAASAQASGTNASASGVNAQASGTNASASGFNAQASGTRAIGYATDGIAMGTGAVAGFADPNGLDPDRNTAGIAIGKQSLADEQHALALGVEAKSRAQSATAIGDGAEASDTAEGGLAVGAGARVTAQNAAAFGQSAEAEATEALAMGSGARAAAQSATAIGDGAQANHQGSVALGSNAVTAAPVPTDKMTVDKNTYDFAGIDPVATVSVGTAGAERTLTNVAAGRVSATSTDAINGSQLHGTNLALDALAGNLDTAGDSVAGVLGGDAAYDPDTHQVTMSNVGGTGQDTVDEAIEYAAQGWNVSANNEPGANIAPGGAVDFSSADGNIAINRTGTDLAFSLADDIAVGGSVSVGSDTVIDGDSVTTNNLTVGGNTFVVAGDSVTYDGNEVATQADGLSFIGNTGGAIDKTLGGTTPLTVSGELAAGDASSGANLRVDSDGNQLNLVMARNLTELDSVTTGDSVLDTDGLTVDDGTNTTDYGPNGVTISGPNQDVQLSDSGLDNGGNQITNVASGGTTMTNAANIGDVQSATSDLTITGLNFTGDNSSVNVHRNLGETLAINGGASNATTAKNIVTTGDASGAIQIDLAEEVDLGTDGSVTTGDTVMNNSGVTVDDGTGNRTDLGAGSLSVAGGSNTVAIDGGAGDITGLTNTDLDGTDFAQAGRAATEEQLDLVNQTANAGWSLSGSGADQVNIGPNGAVDFQGDSNISVAQNGQEDDGQIDITLNPDLNVDSVTAGNSVLDTDGLAVTDTNGNQTITGATGTNVTDGTNSTEYGADGMTIAGGPSVTTSGIDAASNTVTGVADGAINSSSSDAINGSQLQAAGDSLASNVLGGDADYTGNDFTMSDVGGTGESTIDDAIRSANSAATAGWDISAQGSNPTNVGPNDSVDLNNSDGNIEVSKTAADNNVTFDLADNIDVASVTADDGAGNVTEVTATGTSVTDGTNSTAYGVDGMTIAGGPSVTTSGIDAGDQVIANVADGVADTDAVNVSQLTSLADTPLTFAGDAGSNVERKLGETVNLVGGETDTTALVDGNIGVVADGSDTLSIQLAKNIDLGDTGSVTTGDTVMNDDGVTVDDGAGSTTEVGAGSISVAAAGNSITLDGSAGDITGLTNTDLDGGDFAQAGRAATEEQLDLVNQTANAGWNLSGSGADQVNIGPNGAVDFQGDSNISVAQNGQEDNGQIDITLNPDLNVDSVTAGNSVLDTDGLVVNDSAANPTATTTVAAGTITLAANPTTGPANEIVVDANSGTIGGLTNTSFDPDSFTSGQAATEDQLGQVYTVANAGWNLSVDGEGALADGSNNVGPNGVVDFTSEDGNVIINRDGTNLAFNLADSITLGDGDTAINVDGEKGEIGVGDTIVNGGGVSVGDNVTLGDVGLEIAGGPSVTAGGIDAGDRKITGVADGDVSSTSTDAINGGQLYEVQQVANAGWNLTGSGVDQVNIGPNGAVDFQGDSNISVAQSGENDAGVIEVALNDTITLGENENAITVDGTDGSITTGGTTMDGDGLTVDDGTNSTDYGADGMTIAGGPSVTVGGIDAGGIQITNVGSGLGGQSLDQISGDDLMNAVNVGDLKQVAGDIGDEVAAAKTEVTQGKNIKVTETTGANGESVYEVATSDEVEFDKVDVGSVTIDKDNVDDEGNTIIAGVGKGDISEGSTDAVNGGQLHDVQEEIGDINTSLDGGMDFAADEGDDVNRKLGDTVAITGDDNITTRTNDGGVEVGLNRDLDVDSVTTGKTTVSNGGVTIEDGPSMTTDGIDGGGMRITNVAPGVDATDAVNVGQMQELNQRFAQEINNVHGRISTVEKNANAGTASALAAATVPQAWMPGKSMVGVGAGTYEGESAVSVGVSRLSDNGRWVIQGKVTGDSQSNFGAGIGAGWHW</sequence>
<dbReference type="RefSeq" id="WP_132041279.1">
    <property type="nucleotide sequence ID" value="NZ_SLTR01000002.1"/>
</dbReference>
<keyword evidence="17" id="KW-1185">Reference proteome</keyword>
<dbReference type="Pfam" id="PF05662">
    <property type="entry name" value="YadA_stalk"/>
    <property type="match status" value="8"/>
</dbReference>
<feature type="domain" description="Trimeric autotransporter adhesin YadA-like head" evidence="13">
    <location>
        <begin position="792"/>
        <end position="815"/>
    </location>
</feature>
<feature type="domain" description="Trimeric autotransporter adhesin YadA-like stalk" evidence="14">
    <location>
        <begin position="1697"/>
        <end position="1729"/>
    </location>
</feature>
<feature type="compositionally biased region" description="Low complexity" evidence="11">
    <location>
        <begin position="1366"/>
        <end position="1377"/>
    </location>
</feature>
<evidence type="ECO:0000256" key="1">
    <source>
        <dbReference type="ARBA" id="ARBA00004241"/>
    </source>
</evidence>
<keyword evidence="9" id="KW-0472">Membrane</keyword>
<gene>
    <name evidence="16" type="ORF">E0702_01860</name>
</gene>
<feature type="domain" description="Trimeric autotransporter adhesin YadA-like stalk" evidence="14">
    <location>
        <begin position="1116"/>
        <end position="1158"/>
    </location>
</feature>
<keyword evidence="6" id="KW-0812">Transmembrane</keyword>
<feature type="region of interest" description="Disordered" evidence="11">
    <location>
        <begin position="1366"/>
        <end position="1388"/>
    </location>
</feature>
<feature type="domain" description="Trimeric autotransporter adhesin YadA-like head" evidence="13">
    <location>
        <begin position="750"/>
        <end position="773"/>
    </location>
</feature>
<organism evidence="16 17">
    <name type="scientific">Halomonas marinisediminis</name>
    <dbReference type="NCBI Taxonomy" id="2546095"/>
    <lineage>
        <taxon>Bacteria</taxon>
        <taxon>Pseudomonadati</taxon>
        <taxon>Pseudomonadota</taxon>
        <taxon>Gammaproteobacteria</taxon>
        <taxon>Oceanospirillales</taxon>
        <taxon>Halomonadaceae</taxon>
        <taxon>Halomonas</taxon>
    </lineage>
</organism>
<evidence type="ECO:0000256" key="9">
    <source>
        <dbReference type="ARBA" id="ARBA00023136"/>
    </source>
</evidence>
<evidence type="ECO:0000256" key="6">
    <source>
        <dbReference type="ARBA" id="ARBA00022692"/>
    </source>
</evidence>
<feature type="domain" description="Trimeric autotransporter adhesin YadA-like head" evidence="13">
    <location>
        <begin position="1050"/>
        <end position="1076"/>
    </location>
</feature>
<protein>
    <recommendedName>
        <fullName evidence="18">Trimeric autotransporter adhesin</fullName>
    </recommendedName>
</protein>
<keyword evidence="4" id="KW-0813">Transport</keyword>
<evidence type="ECO:0000256" key="11">
    <source>
        <dbReference type="SAM" id="MobiDB-lite"/>
    </source>
</evidence>